<dbReference type="Proteomes" id="UP000187417">
    <property type="component" value="Unassembled WGS sequence"/>
</dbReference>
<comment type="caution">
    <text evidence="2">The sequence shown here is derived from an EMBL/GenBank/DDBJ whole genome shotgun (WGS) entry which is preliminary data.</text>
</comment>
<name>A0A1Q6F2J2_9BACT</name>
<feature type="signal peptide" evidence="1">
    <location>
        <begin position="1"/>
        <end position="19"/>
    </location>
</feature>
<feature type="chain" id="PRO_5010195713" evidence="1">
    <location>
        <begin position="20"/>
        <end position="180"/>
    </location>
</feature>
<accession>A0A1Q6F2J2</accession>
<proteinExistence type="predicted"/>
<keyword evidence="1" id="KW-0732">Signal</keyword>
<evidence type="ECO:0000256" key="1">
    <source>
        <dbReference type="SAM" id="SignalP"/>
    </source>
</evidence>
<gene>
    <name evidence="2" type="ORF">BHV66_10085</name>
</gene>
<dbReference type="RefSeq" id="WP_022332314.1">
    <property type="nucleotide sequence ID" value="NZ_DBFMVU010000077.1"/>
</dbReference>
<organism evidence="2 3">
    <name type="scientific">Alistipes putredinis</name>
    <dbReference type="NCBI Taxonomy" id="28117"/>
    <lineage>
        <taxon>Bacteria</taxon>
        <taxon>Pseudomonadati</taxon>
        <taxon>Bacteroidota</taxon>
        <taxon>Bacteroidia</taxon>
        <taxon>Bacteroidales</taxon>
        <taxon>Rikenellaceae</taxon>
        <taxon>Alistipes</taxon>
    </lineage>
</organism>
<evidence type="ECO:0000313" key="2">
    <source>
        <dbReference type="EMBL" id="OKY93091.1"/>
    </source>
</evidence>
<reference evidence="2 3" key="1">
    <citation type="journal article" date="2016" name="Nat. Biotechnol.">
        <title>Measurement of bacterial replication rates in microbial communities.</title>
        <authorList>
            <person name="Brown C.T."/>
            <person name="Olm M.R."/>
            <person name="Thomas B.C."/>
            <person name="Banfield J.F."/>
        </authorList>
    </citation>
    <scope>NUCLEOTIDE SEQUENCE [LARGE SCALE GENOMIC DNA]</scope>
    <source>
        <strain evidence="2">CAG:67_53_122</strain>
    </source>
</reference>
<dbReference type="EMBL" id="MNQH01000045">
    <property type="protein sequence ID" value="OKY93091.1"/>
    <property type="molecule type" value="Genomic_DNA"/>
</dbReference>
<dbReference type="AlphaFoldDB" id="A0A1Q6F2J2"/>
<evidence type="ECO:0000313" key="3">
    <source>
        <dbReference type="Proteomes" id="UP000187417"/>
    </source>
</evidence>
<protein>
    <submittedName>
        <fullName evidence="2">Uncharacterized protein</fullName>
    </submittedName>
</protein>
<dbReference type="STRING" id="28117.BHV66_10085"/>
<sequence>MKKIILILVGLALCLTVAAQEKAKTTNVQGYALAIDNAFYSFKESTKAITDQNSRRGFDMQFFFTQKADYPIMGIANIAGAGMLFTVRNTKIAKEYSANSTVVLECIGLDNTSPFNIIFDFGDSAEDFCYPWSFTLKASDMMVTASFRDKDGIKLVSEDPDYKEVFKVLQAKYKEHYNIK</sequence>